<feature type="domain" description="Histidine kinase/HSP90-like ATPase" evidence="3">
    <location>
        <begin position="284"/>
        <end position="382"/>
    </location>
</feature>
<dbReference type="Pfam" id="PF06580">
    <property type="entry name" value="His_kinase"/>
    <property type="match status" value="1"/>
</dbReference>
<keyword evidence="4" id="KW-0808">Transferase</keyword>
<organism evidence="4 5">
    <name type="scientific">Larkinella bovis</name>
    <dbReference type="NCBI Taxonomy" id="683041"/>
    <lineage>
        <taxon>Bacteria</taxon>
        <taxon>Pseudomonadati</taxon>
        <taxon>Bacteroidota</taxon>
        <taxon>Cytophagia</taxon>
        <taxon>Cytophagales</taxon>
        <taxon>Spirosomataceae</taxon>
        <taxon>Larkinella</taxon>
    </lineage>
</organism>
<keyword evidence="2" id="KW-0472">Membrane</keyword>
<gene>
    <name evidence="4" type="ORF">ACFPMF_26725</name>
</gene>
<dbReference type="SMART" id="SM00387">
    <property type="entry name" value="HATPase_c"/>
    <property type="match status" value="1"/>
</dbReference>
<keyword evidence="4" id="KW-0418">Kinase</keyword>
<dbReference type="GO" id="GO:0004673">
    <property type="term" value="F:protein histidine kinase activity"/>
    <property type="evidence" value="ECO:0007669"/>
    <property type="project" value="UniProtKB-EC"/>
</dbReference>
<feature type="transmembrane region" description="Helical" evidence="2">
    <location>
        <begin position="57"/>
        <end position="77"/>
    </location>
</feature>
<dbReference type="InterPro" id="IPR010559">
    <property type="entry name" value="Sig_transdc_His_kin_internal"/>
</dbReference>
<dbReference type="Pfam" id="PF02518">
    <property type="entry name" value="HATPase_c"/>
    <property type="match status" value="1"/>
</dbReference>
<keyword evidence="5" id="KW-1185">Reference proteome</keyword>
<protein>
    <submittedName>
        <fullName evidence="4">Sensor histidine kinase</fullName>
        <ecNumber evidence="4">2.7.13.3</ecNumber>
    </submittedName>
</protein>
<keyword evidence="1" id="KW-0175">Coiled coil</keyword>
<dbReference type="EMBL" id="JBHSMA010000017">
    <property type="protein sequence ID" value="MFC5412947.1"/>
    <property type="molecule type" value="Genomic_DNA"/>
</dbReference>
<reference evidence="5" key="1">
    <citation type="journal article" date="2019" name="Int. J. Syst. Evol. Microbiol.">
        <title>The Global Catalogue of Microorganisms (GCM) 10K type strain sequencing project: providing services to taxonomists for standard genome sequencing and annotation.</title>
        <authorList>
            <consortium name="The Broad Institute Genomics Platform"/>
            <consortium name="The Broad Institute Genome Sequencing Center for Infectious Disease"/>
            <person name="Wu L."/>
            <person name="Ma J."/>
        </authorList>
    </citation>
    <scope>NUCLEOTIDE SEQUENCE [LARGE SCALE GENOMIC DNA]</scope>
    <source>
        <strain evidence="5">CCUG 55250</strain>
    </source>
</reference>
<evidence type="ECO:0000313" key="4">
    <source>
        <dbReference type="EMBL" id="MFC5412947.1"/>
    </source>
</evidence>
<evidence type="ECO:0000256" key="2">
    <source>
        <dbReference type="SAM" id="Phobius"/>
    </source>
</evidence>
<evidence type="ECO:0000259" key="3">
    <source>
        <dbReference type="SMART" id="SM00387"/>
    </source>
</evidence>
<feature type="transmembrane region" description="Helical" evidence="2">
    <location>
        <begin position="20"/>
        <end position="45"/>
    </location>
</feature>
<dbReference type="PANTHER" id="PTHR34220:SF7">
    <property type="entry name" value="SENSOR HISTIDINE KINASE YPDA"/>
    <property type="match status" value="1"/>
</dbReference>
<dbReference type="Gene3D" id="3.30.565.10">
    <property type="entry name" value="Histidine kinase-like ATPase, C-terminal domain"/>
    <property type="match status" value="1"/>
</dbReference>
<dbReference type="InterPro" id="IPR036890">
    <property type="entry name" value="HATPase_C_sf"/>
</dbReference>
<keyword evidence="2" id="KW-1133">Transmembrane helix</keyword>
<evidence type="ECO:0000313" key="5">
    <source>
        <dbReference type="Proteomes" id="UP001596106"/>
    </source>
</evidence>
<dbReference type="PANTHER" id="PTHR34220">
    <property type="entry name" value="SENSOR HISTIDINE KINASE YPDA"/>
    <property type="match status" value="1"/>
</dbReference>
<dbReference type="InterPro" id="IPR050640">
    <property type="entry name" value="Bact_2-comp_sensor_kinase"/>
</dbReference>
<feature type="coiled-coil region" evidence="1">
    <location>
        <begin position="165"/>
        <end position="199"/>
    </location>
</feature>
<evidence type="ECO:0000256" key="1">
    <source>
        <dbReference type="SAM" id="Coils"/>
    </source>
</evidence>
<proteinExistence type="predicted"/>
<dbReference type="EC" id="2.7.13.3" evidence="4"/>
<dbReference type="SUPFAM" id="SSF55874">
    <property type="entry name" value="ATPase domain of HSP90 chaperone/DNA topoisomerase II/histidine kinase"/>
    <property type="match status" value="1"/>
</dbReference>
<feature type="transmembrane region" description="Helical" evidence="2">
    <location>
        <begin position="135"/>
        <end position="159"/>
    </location>
</feature>
<dbReference type="InterPro" id="IPR003594">
    <property type="entry name" value="HATPase_dom"/>
</dbReference>
<feature type="transmembrane region" description="Helical" evidence="2">
    <location>
        <begin position="98"/>
        <end position="123"/>
    </location>
</feature>
<sequence length="398" mass="45866">MKLINRILLTSGLPMTVRQFWWYSFLYWLFFAVIWYCQATMVWFLTPNRQMYYTETLYWLIEFLFWWGLTPVIILCAQRFSLLRNRGTKWVVRQVITHLLIAGGLYALELAIQHLLLGSAIAYEQGRVITVRRVVTIFFLSFGTAFTQYMLLVVCYNVLTYVYQLQSLKQQHLQTELVNEQLKSQLANAQLQALKMQLNPHFLFNTLHTVVSLMLRNQVRRAALMVTTLSDLLRSVLMRQQANFISLGDEMTLTRQYLSIQQIRFEDRLTVEYIVPPEAEECLLPQLILQPLVENAITHGIADMTEGALIRITVQRMDDTVVIEVFDNGLGQNQLHDTSGTGLGLSNTLSRLQKAYGEKAELRFEQPPGGTTTVRLLIPCQCSLVTPPTSRESRSQAV</sequence>
<dbReference type="RefSeq" id="WP_379850977.1">
    <property type="nucleotide sequence ID" value="NZ_JBHSMA010000017.1"/>
</dbReference>
<comment type="caution">
    <text evidence="4">The sequence shown here is derived from an EMBL/GenBank/DDBJ whole genome shotgun (WGS) entry which is preliminary data.</text>
</comment>
<accession>A0ABW0IL39</accession>
<dbReference type="Proteomes" id="UP001596106">
    <property type="component" value="Unassembled WGS sequence"/>
</dbReference>
<name>A0ABW0IL39_9BACT</name>
<keyword evidence="2" id="KW-0812">Transmembrane</keyword>